<dbReference type="STRING" id="1612308.SAMN05444581_12729"/>
<proteinExistence type="predicted"/>
<dbReference type="SUPFAM" id="SSF47413">
    <property type="entry name" value="lambda repressor-like DNA-binding domains"/>
    <property type="match status" value="1"/>
</dbReference>
<dbReference type="AlphaFoldDB" id="A0A1I4CUB4"/>
<dbReference type="EMBL" id="FOSN01000027">
    <property type="protein sequence ID" value="SFK83616.1"/>
    <property type="molecule type" value="Genomic_DNA"/>
</dbReference>
<reference evidence="3 4" key="1">
    <citation type="submission" date="2016-10" db="EMBL/GenBank/DDBJ databases">
        <authorList>
            <person name="de Groot N.N."/>
        </authorList>
    </citation>
    <scope>NUCLEOTIDE SEQUENCE [LARGE SCALE GENOMIC DNA]</scope>
    <source>
        <strain evidence="3 4">NE2</strain>
    </source>
</reference>
<evidence type="ECO:0000259" key="2">
    <source>
        <dbReference type="PROSITE" id="PS50943"/>
    </source>
</evidence>
<keyword evidence="4" id="KW-1185">Reference proteome</keyword>
<sequence length="140" mass="14974">MEAEKVHSRLIVAARGLLGWSQPVLAGASGISISTIKRLEADKSATQANRRAVIAALEAAGVIFVDENGEGAGVRLKKKPLAVAEITEKIEALDQTIATLNIEGEPSPEIGMNRLKKALVQNERTKLKNSRRKIKTGGPK</sequence>
<gene>
    <name evidence="3" type="ORF">SAMN05444581_12729</name>
</gene>
<dbReference type="PROSITE" id="PS50943">
    <property type="entry name" value="HTH_CROC1"/>
    <property type="match status" value="1"/>
</dbReference>
<dbReference type="GO" id="GO:0003677">
    <property type="term" value="F:DNA binding"/>
    <property type="evidence" value="ECO:0007669"/>
    <property type="project" value="InterPro"/>
</dbReference>
<feature type="domain" description="HTH cro/C1-type" evidence="2">
    <location>
        <begin position="11"/>
        <end position="44"/>
    </location>
</feature>
<evidence type="ECO:0000256" key="1">
    <source>
        <dbReference type="SAM" id="MobiDB-lite"/>
    </source>
</evidence>
<protein>
    <recommendedName>
        <fullName evidence="2">HTH cro/C1-type domain-containing protein</fullName>
    </recommendedName>
</protein>
<feature type="compositionally biased region" description="Basic residues" evidence="1">
    <location>
        <begin position="127"/>
        <end position="140"/>
    </location>
</feature>
<dbReference type="InterPro" id="IPR001387">
    <property type="entry name" value="Cro/C1-type_HTH"/>
</dbReference>
<name>A0A1I4CUB4_9HYPH</name>
<feature type="region of interest" description="Disordered" evidence="1">
    <location>
        <begin position="121"/>
        <end position="140"/>
    </location>
</feature>
<accession>A0A1I4CUB4</accession>
<dbReference type="RefSeq" id="WP_342028936.1">
    <property type="nucleotide sequence ID" value="NZ_FOSN01000027.1"/>
</dbReference>
<organism evidence="3 4">
    <name type="scientific">Methylocapsa palsarum</name>
    <dbReference type="NCBI Taxonomy" id="1612308"/>
    <lineage>
        <taxon>Bacteria</taxon>
        <taxon>Pseudomonadati</taxon>
        <taxon>Pseudomonadota</taxon>
        <taxon>Alphaproteobacteria</taxon>
        <taxon>Hyphomicrobiales</taxon>
        <taxon>Beijerinckiaceae</taxon>
        <taxon>Methylocapsa</taxon>
    </lineage>
</organism>
<dbReference type="Proteomes" id="UP000198755">
    <property type="component" value="Unassembled WGS sequence"/>
</dbReference>
<evidence type="ECO:0000313" key="4">
    <source>
        <dbReference type="Proteomes" id="UP000198755"/>
    </source>
</evidence>
<evidence type="ECO:0000313" key="3">
    <source>
        <dbReference type="EMBL" id="SFK83616.1"/>
    </source>
</evidence>
<dbReference type="Gene3D" id="1.10.260.40">
    <property type="entry name" value="lambda repressor-like DNA-binding domains"/>
    <property type="match status" value="1"/>
</dbReference>
<dbReference type="InterPro" id="IPR010982">
    <property type="entry name" value="Lambda_DNA-bd_dom_sf"/>
</dbReference>